<feature type="transmembrane region" description="Helical" evidence="8">
    <location>
        <begin position="258"/>
        <end position="283"/>
    </location>
</feature>
<evidence type="ECO:0000256" key="1">
    <source>
        <dbReference type="ARBA" id="ARBA00004651"/>
    </source>
</evidence>
<dbReference type="SUPFAM" id="SSF52540">
    <property type="entry name" value="P-loop containing nucleoside triphosphate hydrolases"/>
    <property type="match status" value="1"/>
</dbReference>
<dbReference type="Gene3D" id="3.40.50.300">
    <property type="entry name" value="P-loop containing nucleotide triphosphate hydrolases"/>
    <property type="match status" value="1"/>
</dbReference>
<dbReference type="GO" id="GO:0015658">
    <property type="term" value="F:branched-chain amino acid transmembrane transporter activity"/>
    <property type="evidence" value="ECO:0007669"/>
    <property type="project" value="InterPro"/>
</dbReference>
<dbReference type="GO" id="GO:0005886">
    <property type="term" value="C:plasma membrane"/>
    <property type="evidence" value="ECO:0007669"/>
    <property type="project" value="UniProtKB-SubCell"/>
</dbReference>
<keyword evidence="5" id="KW-0067">ATP-binding</keyword>
<keyword evidence="2" id="KW-1003">Cell membrane</keyword>
<proteinExistence type="predicted"/>
<evidence type="ECO:0000256" key="5">
    <source>
        <dbReference type="ARBA" id="ARBA00022840"/>
    </source>
</evidence>
<dbReference type="GO" id="GO:0016887">
    <property type="term" value="F:ATP hydrolysis activity"/>
    <property type="evidence" value="ECO:0007669"/>
    <property type="project" value="InterPro"/>
</dbReference>
<feature type="transmembrane region" description="Helical" evidence="8">
    <location>
        <begin position="212"/>
        <end position="238"/>
    </location>
</feature>
<evidence type="ECO:0000256" key="6">
    <source>
        <dbReference type="ARBA" id="ARBA00022989"/>
    </source>
</evidence>
<evidence type="ECO:0000313" key="10">
    <source>
        <dbReference type="EMBL" id="KAA1054547.1"/>
    </source>
</evidence>
<feature type="transmembrane region" description="Helical" evidence="8">
    <location>
        <begin position="124"/>
        <end position="141"/>
    </location>
</feature>
<evidence type="ECO:0000256" key="4">
    <source>
        <dbReference type="ARBA" id="ARBA00022741"/>
    </source>
</evidence>
<dbReference type="Pfam" id="PF00005">
    <property type="entry name" value="ABC_tran"/>
    <property type="match status" value="1"/>
</dbReference>
<dbReference type="Proteomes" id="UP000325333">
    <property type="component" value="Unassembled WGS sequence"/>
</dbReference>
<dbReference type="InterPro" id="IPR001851">
    <property type="entry name" value="ABC_transp_permease"/>
</dbReference>
<evidence type="ECO:0000256" key="8">
    <source>
        <dbReference type="SAM" id="Phobius"/>
    </source>
</evidence>
<dbReference type="AlphaFoldDB" id="A0A5B0KPE2"/>
<dbReference type="PROSITE" id="PS50893">
    <property type="entry name" value="ABC_TRANSPORTER_2"/>
    <property type="match status" value="1"/>
</dbReference>
<sequence length="579" mass="59437">MRKGVCKLWALAPTLTLPRWAGEGMMLAVLLAYALLYASPYGLRVLTVAGVYALAAIGFQIVFGLGGALSLAHGAFFGIGAYATGILGSQWGWGFAATFPVSLLVPLLLALLVGLPVLRLESHYFALATLGIAQVVHLLAVNSPGLTGGANGLPGVPGIVLFGWAVPRGLPLAAVVWGFVALGGLLAWKLARGRWGRALTLVRDDPLAAGTLGLDVGGLRLAAFALSAVYAGAAGALAVHTQRVVSPEVLEFPVMVSVLTIAVVGGRGRVAGAILGAVLLLHLPEWFRFLERSYLIVYGVALLATIVLAPHGLTGLLDRLFPSRPAPLPKPTAPPEMVIPTGPLLRVEGLTKGFGGVRAVDGVSLTLEAGTITGLIGPNGSGKTTLVNLISGLETPDGGRVLMGGKNLAGQRPDRIARAGIARTFQAVSLPEGASVLAAVAAARLERDGSITEAEAHALWALERLGAADLAGKPCAGLPAALRRRVELARALARQPAVLLLDEPAAGLTDGEKAELAGHLRAIAATGTALLVVEHDMGFLLPLAGHVLCLDQGRPLYAGPPEGVRNDPAVVAAYLGEGA</sequence>
<gene>
    <name evidence="10" type="ORF">FH063_006382</name>
</gene>
<dbReference type="InterPro" id="IPR032823">
    <property type="entry name" value="BCA_ABC_TP_C"/>
</dbReference>
<keyword evidence="7 8" id="KW-0472">Membrane</keyword>
<feature type="domain" description="ABC transporter" evidence="9">
    <location>
        <begin position="345"/>
        <end position="577"/>
    </location>
</feature>
<keyword evidence="3 8" id="KW-0812">Transmembrane</keyword>
<dbReference type="CDD" id="cd06581">
    <property type="entry name" value="TM_PBP1_LivM_like"/>
    <property type="match status" value="1"/>
</dbReference>
<feature type="transmembrane region" description="Helical" evidence="8">
    <location>
        <begin position="295"/>
        <end position="317"/>
    </location>
</feature>
<evidence type="ECO:0000256" key="7">
    <source>
        <dbReference type="ARBA" id="ARBA00023136"/>
    </source>
</evidence>
<feature type="transmembrane region" description="Helical" evidence="8">
    <location>
        <begin position="45"/>
        <end position="65"/>
    </location>
</feature>
<keyword evidence="4" id="KW-0547">Nucleotide-binding</keyword>
<feature type="transmembrane region" description="Helical" evidence="8">
    <location>
        <begin position="172"/>
        <end position="191"/>
    </location>
</feature>
<protein>
    <recommendedName>
        <fullName evidence="9">ABC transporter domain-containing protein</fullName>
    </recommendedName>
</protein>
<dbReference type="InterPro" id="IPR003593">
    <property type="entry name" value="AAA+_ATPase"/>
</dbReference>
<dbReference type="Pfam" id="PF12399">
    <property type="entry name" value="BCA_ABC_TP_C"/>
    <property type="match status" value="1"/>
</dbReference>
<dbReference type="EMBL" id="VEWN01000009">
    <property type="protein sequence ID" value="KAA1054547.1"/>
    <property type="molecule type" value="Genomic_DNA"/>
</dbReference>
<comment type="caution">
    <text evidence="10">The sequence shown here is derived from an EMBL/GenBank/DDBJ whole genome shotgun (WGS) entry which is preliminary data.</text>
</comment>
<dbReference type="InterPro" id="IPR043428">
    <property type="entry name" value="LivM-like"/>
</dbReference>
<dbReference type="InterPro" id="IPR003439">
    <property type="entry name" value="ABC_transporter-like_ATP-bd"/>
</dbReference>
<feature type="transmembrane region" description="Helical" evidence="8">
    <location>
        <begin position="20"/>
        <end position="38"/>
    </location>
</feature>
<accession>A0A5B0KPE2</accession>
<dbReference type="RefSeq" id="WP_247887779.1">
    <property type="nucleotide sequence ID" value="NZ_VEWN01000009.1"/>
</dbReference>
<dbReference type="InterPro" id="IPR027417">
    <property type="entry name" value="P-loop_NTPase"/>
</dbReference>
<dbReference type="SMART" id="SM00382">
    <property type="entry name" value="AAA"/>
    <property type="match status" value="1"/>
</dbReference>
<reference evidence="10 11" key="1">
    <citation type="submission" date="2019-07" db="EMBL/GenBank/DDBJ databases">
        <title>Genome sequencing of the stress-tolerant strain Azospirillum brasilense Az19.</title>
        <authorList>
            <person name="Maroniche G.A."/>
            <person name="Garcia J.E."/>
            <person name="Pagnussat L."/>
            <person name="Amenta M."/>
            <person name="Creus C.M."/>
        </authorList>
    </citation>
    <scope>NUCLEOTIDE SEQUENCE [LARGE SCALE GENOMIC DNA]</scope>
    <source>
        <strain evidence="10 11">Az19</strain>
    </source>
</reference>
<organism evidence="10 11">
    <name type="scientific">Azospirillum argentinense</name>
    <dbReference type="NCBI Taxonomy" id="2970906"/>
    <lineage>
        <taxon>Bacteria</taxon>
        <taxon>Pseudomonadati</taxon>
        <taxon>Pseudomonadota</taxon>
        <taxon>Alphaproteobacteria</taxon>
        <taxon>Rhodospirillales</taxon>
        <taxon>Azospirillaceae</taxon>
        <taxon>Azospirillum</taxon>
    </lineage>
</organism>
<name>A0A5B0KPE2_9PROT</name>
<keyword evidence="6 8" id="KW-1133">Transmembrane helix</keyword>
<comment type="subcellular location">
    <subcellularLocation>
        <location evidence="1">Cell membrane</location>
        <topology evidence="1">Multi-pass membrane protein</topology>
    </subcellularLocation>
</comment>
<dbReference type="GO" id="GO:0005524">
    <property type="term" value="F:ATP binding"/>
    <property type="evidence" value="ECO:0007669"/>
    <property type="project" value="UniProtKB-KW"/>
</dbReference>
<dbReference type="Pfam" id="PF02653">
    <property type="entry name" value="BPD_transp_2"/>
    <property type="match status" value="1"/>
</dbReference>
<dbReference type="CDD" id="cd03219">
    <property type="entry name" value="ABC_Mj1267_LivG_branched"/>
    <property type="match status" value="1"/>
</dbReference>
<dbReference type="PANTHER" id="PTHR30482">
    <property type="entry name" value="HIGH-AFFINITY BRANCHED-CHAIN AMINO ACID TRANSPORT SYSTEM PERMEASE"/>
    <property type="match status" value="1"/>
</dbReference>
<evidence type="ECO:0000313" key="11">
    <source>
        <dbReference type="Proteomes" id="UP000325333"/>
    </source>
</evidence>
<feature type="transmembrane region" description="Helical" evidence="8">
    <location>
        <begin position="95"/>
        <end position="118"/>
    </location>
</feature>
<evidence type="ECO:0000256" key="3">
    <source>
        <dbReference type="ARBA" id="ARBA00022692"/>
    </source>
</evidence>
<evidence type="ECO:0000256" key="2">
    <source>
        <dbReference type="ARBA" id="ARBA00022475"/>
    </source>
</evidence>
<evidence type="ECO:0000259" key="9">
    <source>
        <dbReference type="PROSITE" id="PS50893"/>
    </source>
</evidence>
<dbReference type="PANTHER" id="PTHR30482:SF20">
    <property type="entry name" value="HIGH-AFFINITY BRANCHED-CHAIN AMINO ACID TRANSPORT SYSTEM PERMEASE PROTEIN LIVM"/>
    <property type="match status" value="1"/>
</dbReference>